<accession>A0A075IFC9</accession>
<evidence type="ECO:0000313" key="2">
    <source>
        <dbReference type="EMBL" id="AIF25692.1"/>
    </source>
</evidence>
<evidence type="ECO:0000256" key="1">
    <source>
        <dbReference type="SAM" id="MobiDB-lite"/>
    </source>
</evidence>
<reference evidence="2" key="1">
    <citation type="journal article" date="2014" name="Genome Biol. Evol.">
        <title>Pangenome evidence for extensive interdomain horizontal transfer affecting lineage core and shell genes in uncultured planktonic thaumarchaeota and euryarchaeota.</title>
        <authorList>
            <person name="Deschamps P."/>
            <person name="Zivanovic Y."/>
            <person name="Moreira D."/>
            <person name="Rodriguez-Valera F."/>
            <person name="Lopez-Garcia P."/>
        </authorList>
    </citation>
    <scope>NUCLEOTIDE SEQUENCE</scope>
</reference>
<feature type="region of interest" description="Disordered" evidence="1">
    <location>
        <begin position="18"/>
        <end position="51"/>
    </location>
</feature>
<proteinExistence type="predicted"/>
<dbReference type="EMBL" id="KF901297">
    <property type="protein sequence ID" value="AIF25692.1"/>
    <property type="molecule type" value="Genomic_DNA"/>
</dbReference>
<sequence length="51" mass="5827">MVFCMFFNILHTNYLVVGGEQGNDHAGDDTGESEPERLLDHHQLKSDDEQH</sequence>
<protein>
    <submittedName>
        <fullName evidence="2">Uncharacterized protein</fullName>
    </submittedName>
</protein>
<name>A0A075IFC9_9EURY</name>
<feature type="compositionally biased region" description="Basic and acidic residues" evidence="1">
    <location>
        <begin position="22"/>
        <end position="51"/>
    </location>
</feature>
<dbReference type="AlphaFoldDB" id="A0A075IFC9"/>
<organism evidence="2">
    <name type="scientific">uncultured marine group II/III euryarchaeote SAT1000_53_H10</name>
    <dbReference type="NCBI Taxonomy" id="1456590"/>
    <lineage>
        <taxon>Archaea</taxon>
        <taxon>Methanobacteriati</taxon>
        <taxon>Methanobacteriota</taxon>
        <taxon>environmental samples</taxon>
    </lineage>
</organism>